<dbReference type="KEGG" id="ttr:Tter_0406"/>
<dbReference type="Proteomes" id="UP000000323">
    <property type="component" value="Chromosome 1"/>
</dbReference>
<organism evidence="4 5">
    <name type="scientific">Thermobaculum terrenum (strain ATCC BAA-798 / CCMEE 7001 / YNP1)</name>
    <dbReference type="NCBI Taxonomy" id="525904"/>
    <lineage>
        <taxon>Bacteria</taxon>
        <taxon>Bacillati</taxon>
        <taxon>Chloroflexota</taxon>
        <taxon>Chloroflexia</taxon>
        <taxon>Candidatus Thermobaculales</taxon>
        <taxon>Candidatus Thermobaculaceae</taxon>
        <taxon>Thermobaculum</taxon>
    </lineage>
</organism>
<keyword evidence="5" id="KW-1185">Reference proteome</keyword>
<dbReference type="OrthoDB" id="9815825at2"/>
<dbReference type="SUPFAM" id="SSF51735">
    <property type="entry name" value="NAD(P)-binding Rossmann-fold domains"/>
    <property type="match status" value="1"/>
</dbReference>
<dbReference type="HOGENOM" id="CLU_023194_1_3_0"/>
<evidence type="ECO:0000313" key="4">
    <source>
        <dbReference type="EMBL" id="ACZ41328.1"/>
    </source>
</evidence>
<dbReference type="AlphaFoldDB" id="D1CEH2"/>
<dbReference type="eggNOG" id="COG0673">
    <property type="taxonomic scope" value="Bacteria"/>
</dbReference>
<sequence>MPVRVAILGCGLIAQREHIPAYVKSEDAQITVFASRDLSKAERLKNEYGANAATDDWKEAILRDDVDVVDICLPNYLHAPAAIAAAEAGKHIIVEKPIARTIAEADAMIEAANKNGVKLMVAHSLRFAPPAEEAQRLVSEGFIGEVKAVRALLNHAGPIEYWGATDTWFFELTKSGGGALLDLGIHVADLVQWVVGAPASSVSAMVVNSGRFGDVEDMGMATIRFSNDVLGFIQASWNYRPKNEANLVVYGDKGTLYAWAYPGKPLVANLRSEDSPDGKLVELEVPQSSRRNNPFDYFVRWVLDKAEPFSTGEEARAALQIITGAYASAKSRCEVELPRF</sequence>
<dbReference type="Pfam" id="PF01408">
    <property type="entry name" value="GFO_IDH_MocA"/>
    <property type="match status" value="1"/>
</dbReference>
<feature type="domain" description="Gfo/Idh/MocA-like oxidoreductase N-terminal" evidence="2">
    <location>
        <begin position="3"/>
        <end position="123"/>
    </location>
</feature>
<dbReference type="SUPFAM" id="SSF55347">
    <property type="entry name" value="Glyceraldehyde-3-phosphate dehydrogenase-like, C-terminal domain"/>
    <property type="match status" value="1"/>
</dbReference>
<dbReference type="Gene3D" id="3.30.360.10">
    <property type="entry name" value="Dihydrodipicolinate Reductase, domain 2"/>
    <property type="match status" value="1"/>
</dbReference>
<evidence type="ECO:0000259" key="2">
    <source>
        <dbReference type="Pfam" id="PF01408"/>
    </source>
</evidence>
<dbReference type="InterPro" id="IPR000683">
    <property type="entry name" value="Gfo/Idh/MocA-like_OxRdtase_N"/>
</dbReference>
<dbReference type="Gene3D" id="3.40.50.720">
    <property type="entry name" value="NAD(P)-binding Rossmann-like Domain"/>
    <property type="match status" value="1"/>
</dbReference>
<dbReference type="RefSeq" id="WP_012874363.1">
    <property type="nucleotide sequence ID" value="NC_013525.1"/>
</dbReference>
<protein>
    <submittedName>
        <fullName evidence="4">Oxidoreductase domain protein</fullName>
    </submittedName>
</protein>
<feature type="domain" description="GFO/IDH/MocA-like oxidoreductase" evidence="3">
    <location>
        <begin position="133"/>
        <end position="256"/>
    </location>
</feature>
<evidence type="ECO:0000313" key="5">
    <source>
        <dbReference type="Proteomes" id="UP000000323"/>
    </source>
</evidence>
<gene>
    <name evidence="4" type="ordered locus">Tter_0406</name>
</gene>
<dbReference type="InterPro" id="IPR050463">
    <property type="entry name" value="Gfo/Idh/MocA_oxidrdct_glycsds"/>
</dbReference>
<dbReference type="EMBL" id="CP001825">
    <property type="protein sequence ID" value="ACZ41328.1"/>
    <property type="molecule type" value="Genomic_DNA"/>
</dbReference>
<name>D1CEH2_THET1</name>
<dbReference type="InterPro" id="IPR055170">
    <property type="entry name" value="GFO_IDH_MocA-like_dom"/>
</dbReference>
<reference evidence="5" key="1">
    <citation type="journal article" date="2010" name="Stand. Genomic Sci.">
        <title>Complete genome sequence of 'Thermobaculum terrenum' type strain (YNP1).</title>
        <authorList>
            <person name="Kiss H."/>
            <person name="Cleland D."/>
            <person name="Lapidus A."/>
            <person name="Lucas S."/>
            <person name="Glavina Del Rio T."/>
            <person name="Nolan M."/>
            <person name="Tice H."/>
            <person name="Han C."/>
            <person name="Goodwin L."/>
            <person name="Pitluck S."/>
            <person name="Liolios K."/>
            <person name="Ivanova N."/>
            <person name="Mavromatis K."/>
            <person name="Ovchinnikova G."/>
            <person name="Pati A."/>
            <person name="Chen A."/>
            <person name="Palaniappan K."/>
            <person name="Land M."/>
            <person name="Hauser L."/>
            <person name="Chang Y."/>
            <person name="Jeffries C."/>
            <person name="Lu M."/>
            <person name="Brettin T."/>
            <person name="Detter J."/>
            <person name="Goker M."/>
            <person name="Tindall B."/>
            <person name="Beck B."/>
            <person name="McDermott T."/>
            <person name="Woyke T."/>
            <person name="Bristow J."/>
            <person name="Eisen J."/>
            <person name="Markowitz V."/>
            <person name="Hugenholtz P."/>
            <person name="Kyrpides N."/>
            <person name="Klenk H."/>
            <person name="Cheng J."/>
        </authorList>
    </citation>
    <scope>NUCLEOTIDE SEQUENCE [LARGE SCALE GENOMIC DNA]</scope>
    <source>
        <strain evidence="5">ATCC BAA-798 / YNP1</strain>
    </source>
</reference>
<evidence type="ECO:0000256" key="1">
    <source>
        <dbReference type="ARBA" id="ARBA00023002"/>
    </source>
</evidence>
<dbReference type="GO" id="GO:0000166">
    <property type="term" value="F:nucleotide binding"/>
    <property type="evidence" value="ECO:0007669"/>
    <property type="project" value="InterPro"/>
</dbReference>
<dbReference type="PANTHER" id="PTHR43818">
    <property type="entry name" value="BCDNA.GH03377"/>
    <property type="match status" value="1"/>
</dbReference>
<evidence type="ECO:0000259" key="3">
    <source>
        <dbReference type="Pfam" id="PF22725"/>
    </source>
</evidence>
<dbReference type="STRING" id="525904.Tter_0406"/>
<keyword evidence="1" id="KW-0560">Oxidoreductase</keyword>
<dbReference type="GO" id="GO:0016491">
    <property type="term" value="F:oxidoreductase activity"/>
    <property type="evidence" value="ECO:0007669"/>
    <property type="project" value="UniProtKB-KW"/>
</dbReference>
<dbReference type="PANTHER" id="PTHR43818:SF11">
    <property type="entry name" value="BCDNA.GH03377"/>
    <property type="match status" value="1"/>
</dbReference>
<accession>D1CEH2</accession>
<proteinExistence type="predicted"/>
<dbReference type="Pfam" id="PF22725">
    <property type="entry name" value="GFO_IDH_MocA_C3"/>
    <property type="match status" value="1"/>
</dbReference>
<dbReference type="InterPro" id="IPR036291">
    <property type="entry name" value="NAD(P)-bd_dom_sf"/>
</dbReference>